<dbReference type="AlphaFoldDB" id="A0A9W6SHJ3"/>
<evidence type="ECO:0008006" key="3">
    <source>
        <dbReference type="Google" id="ProtNLM"/>
    </source>
</evidence>
<comment type="caution">
    <text evidence="1">The sequence shown here is derived from an EMBL/GenBank/DDBJ whole genome shotgun (WGS) entry which is preliminary data.</text>
</comment>
<proteinExistence type="predicted"/>
<evidence type="ECO:0000313" key="1">
    <source>
        <dbReference type="EMBL" id="GLZ75962.1"/>
    </source>
</evidence>
<keyword evidence="2" id="KW-1185">Reference proteome</keyword>
<gene>
    <name evidence="1" type="ORF">Afil01_07690</name>
</gene>
<name>A0A9W6SHJ3_9ACTN</name>
<reference evidence="1" key="1">
    <citation type="submission" date="2023-03" db="EMBL/GenBank/DDBJ databases">
        <title>Actinorhabdospora filicis NBRC 111898.</title>
        <authorList>
            <person name="Ichikawa N."/>
            <person name="Sato H."/>
            <person name="Tonouchi N."/>
        </authorList>
    </citation>
    <scope>NUCLEOTIDE SEQUENCE</scope>
    <source>
        <strain evidence="1">NBRC 111898</strain>
    </source>
</reference>
<accession>A0A9W6SHJ3</accession>
<dbReference type="RefSeq" id="WP_285661168.1">
    <property type="nucleotide sequence ID" value="NZ_BSTX01000001.1"/>
</dbReference>
<protein>
    <recommendedName>
        <fullName evidence="3">Major capsid protein</fullName>
    </recommendedName>
</protein>
<evidence type="ECO:0000313" key="2">
    <source>
        <dbReference type="Proteomes" id="UP001165079"/>
    </source>
</evidence>
<organism evidence="1 2">
    <name type="scientific">Actinorhabdospora filicis</name>
    <dbReference type="NCBI Taxonomy" id="1785913"/>
    <lineage>
        <taxon>Bacteria</taxon>
        <taxon>Bacillati</taxon>
        <taxon>Actinomycetota</taxon>
        <taxon>Actinomycetes</taxon>
        <taxon>Micromonosporales</taxon>
        <taxon>Micromonosporaceae</taxon>
        <taxon>Actinorhabdospora</taxon>
    </lineage>
</organism>
<sequence>MSVTTTPSQIGINDVVAATLTAIRKRVVLPNLMYREAQSGAGTGDTVYVRKPSVFKANDLARGEDIKPNRLKEELIPVKLDVHAESSVILDTIEQSTELSVFASQVLTPIVNAVVDRAETRSAVEINKALKATGENKPVELKADAAMSTVLLDVDEKFQTRSITEGVRLVVSPAGRKAILSDPQFISAEKFGNAMPVQRGQIGSILGMPVFTSPYVEGLGVAFTREYAALANVIPAAMLGNAESEARREDGYGIRVSMGEVFMKLSSIVAADVLIGGTVLDPARAVGIVAAK</sequence>
<dbReference type="EMBL" id="BSTX01000001">
    <property type="protein sequence ID" value="GLZ75962.1"/>
    <property type="molecule type" value="Genomic_DNA"/>
</dbReference>
<dbReference type="Proteomes" id="UP001165079">
    <property type="component" value="Unassembled WGS sequence"/>
</dbReference>